<organism evidence="2 3">
    <name type="scientific">Streptomyces pactum</name>
    <dbReference type="NCBI Taxonomy" id="68249"/>
    <lineage>
        <taxon>Bacteria</taxon>
        <taxon>Bacillati</taxon>
        <taxon>Actinomycetota</taxon>
        <taxon>Actinomycetes</taxon>
        <taxon>Kitasatosporales</taxon>
        <taxon>Streptomycetaceae</taxon>
        <taxon>Streptomyces</taxon>
    </lineage>
</organism>
<gene>
    <name evidence="2" type="ORF">IHE55_04305</name>
</gene>
<feature type="region of interest" description="Disordered" evidence="1">
    <location>
        <begin position="1"/>
        <end position="20"/>
    </location>
</feature>
<dbReference type="PANTHER" id="PTHR18901">
    <property type="entry name" value="2-DEOXYGLUCOSE-6-PHOSPHATE PHOSPHATASE 2"/>
    <property type="match status" value="1"/>
</dbReference>
<dbReference type="CDD" id="cd07505">
    <property type="entry name" value="HAD_BPGM-like"/>
    <property type="match status" value="1"/>
</dbReference>
<proteinExistence type="predicted"/>
<dbReference type="SFLD" id="SFLDS00003">
    <property type="entry name" value="Haloacid_Dehalogenase"/>
    <property type="match status" value="1"/>
</dbReference>
<dbReference type="SFLD" id="SFLDG01129">
    <property type="entry name" value="C1.5:_HAD__Beta-PGM__Phosphata"/>
    <property type="match status" value="1"/>
</dbReference>
<dbReference type="RefSeq" id="WP_197987804.1">
    <property type="nucleotide sequence ID" value="NZ_JACYXC010000001.1"/>
</dbReference>
<dbReference type="EMBL" id="JACYXC010000001">
    <property type="protein sequence ID" value="MBH5334065.1"/>
    <property type="molecule type" value="Genomic_DNA"/>
</dbReference>
<dbReference type="InterPro" id="IPR023198">
    <property type="entry name" value="PGP-like_dom2"/>
</dbReference>
<keyword evidence="3" id="KW-1185">Reference proteome</keyword>
<protein>
    <submittedName>
        <fullName evidence="2">HAD family phosphatase</fullName>
    </submittedName>
</protein>
<accession>A0ABS0NFU3</accession>
<comment type="caution">
    <text evidence="2">The sequence shown here is derived from an EMBL/GenBank/DDBJ whole genome shotgun (WGS) entry which is preliminary data.</text>
</comment>
<sequence length="257" mass="27037">MTSGIPAVATGAADGPALEPRPVAAPELQAVLLDMDGTLVDTEGIWWEAEAAVFRELGFVLDEVHRAVVVGGPMTRSASYLIEVTGADITLADLTVRLNDRFTELIDGSVPMLPGARRLLTELAAHRVPTALVSASHRKVIDRVLRTIGAEHFRLTVAGDEMERTKPHPDPYLAAAAGLGADPARCVVIEDTPTGVAAGEAAGCPVVAVPSVAPIEPAAGRTVVPSLEEVDVPFLRRLISGKEPATRRSCRAIVPNE</sequence>
<dbReference type="InterPro" id="IPR006439">
    <property type="entry name" value="HAD-SF_hydro_IA"/>
</dbReference>
<dbReference type="InterPro" id="IPR041492">
    <property type="entry name" value="HAD_2"/>
</dbReference>
<evidence type="ECO:0000313" key="3">
    <source>
        <dbReference type="Proteomes" id="UP000807371"/>
    </source>
</evidence>
<evidence type="ECO:0000256" key="1">
    <source>
        <dbReference type="SAM" id="MobiDB-lite"/>
    </source>
</evidence>
<dbReference type="SUPFAM" id="SSF56784">
    <property type="entry name" value="HAD-like"/>
    <property type="match status" value="1"/>
</dbReference>
<reference evidence="2 3" key="1">
    <citation type="submission" date="2020-09" db="EMBL/GenBank/DDBJ databases">
        <title>Biosynthesis of the nuclear factor of activated T cells inhibitor NFAT-133 and its congeners in Streptomyces pactum.</title>
        <authorList>
            <person name="Zhou W."/>
            <person name="Posri P."/>
            <person name="Abugrain M.E."/>
            <person name="Weisberg A.J."/>
            <person name="Chang J.H."/>
            <person name="Mahmud T."/>
        </authorList>
    </citation>
    <scope>NUCLEOTIDE SEQUENCE [LARGE SCALE GENOMIC DNA]</scope>
    <source>
        <strain evidence="2 3">ATCC 27456</strain>
    </source>
</reference>
<dbReference type="NCBIfam" id="TIGR01509">
    <property type="entry name" value="HAD-SF-IA-v3"/>
    <property type="match status" value="1"/>
</dbReference>
<name>A0ABS0NFU3_9ACTN</name>
<dbReference type="Gene3D" id="1.10.150.240">
    <property type="entry name" value="Putative phosphatase, domain 2"/>
    <property type="match status" value="1"/>
</dbReference>
<dbReference type="Gene3D" id="3.40.50.1000">
    <property type="entry name" value="HAD superfamily/HAD-like"/>
    <property type="match status" value="1"/>
</dbReference>
<evidence type="ECO:0000313" key="2">
    <source>
        <dbReference type="EMBL" id="MBH5334065.1"/>
    </source>
</evidence>
<dbReference type="Pfam" id="PF13419">
    <property type="entry name" value="HAD_2"/>
    <property type="match status" value="1"/>
</dbReference>
<dbReference type="InterPro" id="IPR023214">
    <property type="entry name" value="HAD_sf"/>
</dbReference>
<dbReference type="PANTHER" id="PTHR18901:SF38">
    <property type="entry name" value="PSEUDOURIDINE-5'-PHOSPHATASE"/>
    <property type="match status" value="1"/>
</dbReference>
<dbReference type="InterPro" id="IPR036412">
    <property type="entry name" value="HAD-like_sf"/>
</dbReference>
<dbReference type="Proteomes" id="UP000807371">
    <property type="component" value="Unassembled WGS sequence"/>
</dbReference>